<dbReference type="Gene3D" id="1.20.1090.10">
    <property type="entry name" value="Dehydroquinate synthase-like - alpha domain"/>
    <property type="match status" value="1"/>
</dbReference>
<dbReference type="GO" id="GO:0016614">
    <property type="term" value="F:oxidoreductase activity, acting on CH-OH group of donors"/>
    <property type="evidence" value="ECO:0007669"/>
    <property type="project" value="InterPro"/>
</dbReference>
<dbReference type="PANTHER" id="PTHR43616:SF5">
    <property type="entry name" value="GLYCEROL DEHYDROGENASE 1"/>
    <property type="match status" value="1"/>
</dbReference>
<proteinExistence type="predicted"/>
<evidence type="ECO:0000313" key="8">
    <source>
        <dbReference type="EMBL" id="HGQ17758.1"/>
    </source>
</evidence>
<feature type="domain" description="Alcohol dehydrogenase iron-type/glycerol dehydrogenase GldA" evidence="7">
    <location>
        <begin position="23"/>
        <end position="171"/>
    </location>
</feature>
<evidence type="ECO:0000259" key="7">
    <source>
        <dbReference type="Pfam" id="PF00465"/>
    </source>
</evidence>
<comment type="cofactor">
    <cofactor evidence="4">
        <name>Zn(2+)</name>
        <dbReference type="ChEBI" id="CHEBI:29105"/>
    </cofactor>
    <text evidence="4">Binds 1 zinc ion per subunit.</text>
</comment>
<evidence type="ECO:0000256" key="3">
    <source>
        <dbReference type="ARBA" id="ARBA00023027"/>
    </source>
</evidence>
<gene>
    <name evidence="8" type="ORF">ENU30_02085</name>
</gene>
<protein>
    <submittedName>
        <fullName evidence="8">Iron-containing alcohol dehydrogenase</fullName>
    </submittedName>
</protein>
<keyword evidence="2" id="KW-0560">Oxidoreductase</keyword>
<feature type="binding site" evidence="6">
    <location>
        <begin position="131"/>
        <end position="134"/>
    </location>
    <ligand>
        <name>NAD(+)</name>
        <dbReference type="ChEBI" id="CHEBI:57540"/>
    </ligand>
</feature>
<dbReference type="SUPFAM" id="SSF56796">
    <property type="entry name" value="Dehydroquinate synthase-like"/>
    <property type="match status" value="1"/>
</dbReference>
<feature type="binding site" evidence="5">
    <location>
        <position position="136"/>
    </location>
    <ligand>
        <name>glycerol</name>
        <dbReference type="ChEBI" id="CHEBI:17754"/>
    </ligand>
</feature>
<feature type="binding site" evidence="4">
    <location>
        <position position="188"/>
    </location>
    <ligand>
        <name>glycerol</name>
        <dbReference type="ChEBI" id="CHEBI:17754"/>
    </ligand>
</feature>
<feature type="binding site" evidence="6">
    <location>
        <begin position="109"/>
        <end position="113"/>
    </location>
    <ligand>
        <name>NAD(+)</name>
        <dbReference type="ChEBI" id="CHEBI:57540"/>
    </ligand>
</feature>
<dbReference type="AlphaFoldDB" id="A0A7J3JNV3"/>
<feature type="binding site" evidence="4">
    <location>
        <position position="301"/>
    </location>
    <ligand>
        <name>glycerol</name>
        <dbReference type="ChEBI" id="CHEBI:17754"/>
    </ligand>
</feature>
<feature type="binding site" evidence="6">
    <location>
        <position position="140"/>
    </location>
    <ligand>
        <name>NAD(+)</name>
        <dbReference type="ChEBI" id="CHEBI:57540"/>
    </ligand>
</feature>
<evidence type="ECO:0000256" key="4">
    <source>
        <dbReference type="PIRSR" id="PIRSR000112-1"/>
    </source>
</evidence>
<name>A0A7J3JNV3_9CREN</name>
<accession>A0A7J3JNV3</accession>
<evidence type="ECO:0000256" key="5">
    <source>
        <dbReference type="PIRSR" id="PIRSR000112-2"/>
    </source>
</evidence>
<feature type="binding site" evidence="6">
    <location>
        <position position="146"/>
    </location>
    <ligand>
        <name>NAD(+)</name>
        <dbReference type="ChEBI" id="CHEBI:57540"/>
    </ligand>
</feature>
<feature type="binding site" evidence="6">
    <location>
        <position position="52"/>
    </location>
    <ligand>
        <name>NAD(+)</name>
        <dbReference type="ChEBI" id="CHEBI:57540"/>
    </ligand>
</feature>
<sequence length="399" mass="44112">MLKHTFEAIDTLTTFYIRGFRAPSNYIQGGGVLNYLGRLIKRFGNRALILSDSDVKHIVGGTIEESLRRYSVDYVYVIFNRECSWEEIRRVTKIALENGVDMVVGVGGGKALDTAKAVAIPNGLAAVMVPTIASTDAPTSAISVIYTEPYPGEFVEVLNYPKNPDMVIVDTEVIAKAPPRFLAAGMGDAASHYWETRAIFAGNKPGYVFMDYDGKKGVEPLKPFELAHILAKRTWEILQQHGVAAMEAVKARIATPSLEMVVYANTLLSGLAFENGGTALAHAIGNSLSVLEKKMKLLQYHGEMVAFGTLVEILVEGSLEQAVEYIRWAHSVGLPVSFEELGLMEVTEEDLYRVAEKVKATSEYQRLPYEVTEHQIVDLLKIANEIGRKFGQQYPRAPY</sequence>
<feature type="binding site" evidence="4">
    <location>
        <position position="282"/>
    </location>
    <ligand>
        <name>glycerol</name>
        <dbReference type="ChEBI" id="CHEBI:17754"/>
    </ligand>
</feature>
<evidence type="ECO:0000256" key="6">
    <source>
        <dbReference type="PIRSR" id="PIRSR000112-3"/>
    </source>
</evidence>
<comment type="caution">
    <text evidence="8">The sequence shown here is derived from an EMBL/GenBank/DDBJ whole genome shotgun (WGS) entry which is preliminary data.</text>
</comment>
<keyword evidence="4" id="KW-0862">Zinc</keyword>
<dbReference type="Pfam" id="PF00465">
    <property type="entry name" value="Fe-ADH"/>
    <property type="match status" value="1"/>
</dbReference>
<keyword evidence="3 6" id="KW-0520">NAD</keyword>
<dbReference type="EMBL" id="DTBZ01000051">
    <property type="protein sequence ID" value="HGQ17758.1"/>
    <property type="molecule type" value="Genomic_DNA"/>
</dbReference>
<dbReference type="InterPro" id="IPR016205">
    <property type="entry name" value="Glycerol_DH"/>
</dbReference>
<keyword evidence="1 4" id="KW-0479">Metal-binding</keyword>
<dbReference type="Gene3D" id="3.40.50.1970">
    <property type="match status" value="1"/>
</dbReference>
<evidence type="ECO:0000256" key="2">
    <source>
        <dbReference type="ARBA" id="ARBA00023002"/>
    </source>
</evidence>
<dbReference type="CDD" id="cd08170">
    <property type="entry name" value="GlyDH"/>
    <property type="match status" value="1"/>
</dbReference>
<dbReference type="InterPro" id="IPR001670">
    <property type="entry name" value="ADH_Fe/GldA"/>
</dbReference>
<dbReference type="PIRSF" id="PIRSF000112">
    <property type="entry name" value="Glycerol_dehydrogenase"/>
    <property type="match status" value="1"/>
</dbReference>
<evidence type="ECO:0000256" key="1">
    <source>
        <dbReference type="ARBA" id="ARBA00022723"/>
    </source>
</evidence>
<dbReference type="GO" id="GO:0046872">
    <property type="term" value="F:metal ion binding"/>
    <property type="evidence" value="ECO:0007669"/>
    <property type="project" value="UniProtKB-KW"/>
</dbReference>
<dbReference type="PANTHER" id="PTHR43616">
    <property type="entry name" value="GLYCEROL DEHYDROGENASE"/>
    <property type="match status" value="1"/>
</dbReference>
<organism evidence="8">
    <name type="scientific">Ignisphaera aggregans</name>
    <dbReference type="NCBI Taxonomy" id="334771"/>
    <lineage>
        <taxon>Archaea</taxon>
        <taxon>Thermoproteota</taxon>
        <taxon>Thermoprotei</taxon>
        <taxon>Desulfurococcales</taxon>
        <taxon>Desulfurococcaceae</taxon>
        <taxon>Ignisphaera</taxon>
    </lineage>
</organism>
<reference evidence="8" key="1">
    <citation type="journal article" date="2020" name="mSystems">
        <title>Genome- and Community-Level Interaction Insights into Carbon Utilization and Element Cycling Functions of Hydrothermarchaeota in Hydrothermal Sediment.</title>
        <authorList>
            <person name="Zhou Z."/>
            <person name="Liu Y."/>
            <person name="Xu W."/>
            <person name="Pan J."/>
            <person name="Luo Z.H."/>
            <person name="Li M."/>
        </authorList>
    </citation>
    <scope>NUCLEOTIDE SEQUENCE [LARGE SCALE GENOMIC DNA]</scope>
    <source>
        <strain evidence="8">SpSt-657</strain>
    </source>
</reference>
<dbReference type="NCBIfam" id="NF006941">
    <property type="entry name" value="PRK09423.1"/>
    <property type="match status" value="1"/>
</dbReference>